<dbReference type="PANTHER" id="PTHR48102">
    <property type="entry name" value="ATP-DEPENDENT CLP PROTEASE ATP-BINDING SUBUNIT CLPX-LIKE, MITOCHONDRIAL-RELATED"/>
    <property type="match status" value="1"/>
</dbReference>
<dbReference type="GO" id="GO:0008233">
    <property type="term" value="F:peptidase activity"/>
    <property type="evidence" value="ECO:0007669"/>
    <property type="project" value="UniProtKB-KW"/>
</dbReference>
<dbReference type="GO" id="GO:0046983">
    <property type="term" value="F:protein dimerization activity"/>
    <property type="evidence" value="ECO:0007669"/>
    <property type="project" value="UniProtKB-UniRule"/>
</dbReference>
<dbReference type="InterPro" id="IPR010603">
    <property type="entry name" value="Znf_CppX_C4"/>
</dbReference>
<feature type="domain" description="ClpX-type ZB" evidence="7">
    <location>
        <begin position="1"/>
        <end position="49"/>
    </location>
</feature>
<name>A0A974X7B1_9PROT</name>
<keyword evidence="3 6" id="KW-0862">Zinc</keyword>
<dbReference type="InterPro" id="IPR004487">
    <property type="entry name" value="Clp_protease_ATP-bd_su_ClpX"/>
</dbReference>
<evidence type="ECO:0000256" key="4">
    <source>
        <dbReference type="ARBA" id="ARBA00022840"/>
    </source>
</evidence>
<dbReference type="InterPro" id="IPR027417">
    <property type="entry name" value="P-loop_NTPase"/>
</dbReference>
<dbReference type="PANTHER" id="PTHR48102:SF7">
    <property type="entry name" value="ATP-DEPENDENT CLP PROTEASE ATP-BINDING SUBUNIT CLPX-LIKE, MITOCHONDRIAL"/>
    <property type="match status" value="1"/>
</dbReference>
<evidence type="ECO:0000256" key="6">
    <source>
        <dbReference type="PROSITE-ProRule" id="PRU01250"/>
    </source>
</evidence>
<dbReference type="Pfam" id="PF06689">
    <property type="entry name" value="zf-C4_ClpX"/>
    <property type="match status" value="1"/>
</dbReference>
<evidence type="ECO:0000259" key="7">
    <source>
        <dbReference type="PROSITE" id="PS51902"/>
    </source>
</evidence>
<dbReference type="InterPro" id="IPR038366">
    <property type="entry name" value="Znf_CppX_C4_sf"/>
</dbReference>
<dbReference type="Pfam" id="PF07724">
    <property type="entry name" value="AAA_2"/>
    <property type="match status" value="1"/>
</dbReference>
<dbReference type="Pfam" id="PF10431">
    <property type="entry name" value="ClpB_D2-small"/>
    <property type="match status" value="1"/>
</dbReference>
<dbReference type="GO" id="GO:0008270">
    <property type="term" value="F:zinc ion binding"/>
    <property type="evidence" value="ECO:0007669"/>
    <property type="project" value="UniProtKB-UniRule"/>
</dbReference>
<keyword evidence="1 6" id="KW-0479">Metal-binding</keyword>
<dbReference type="InterPro" id="IPR003593">
    <property type="entry name" value="AAA+_ATPase"/>
</dbReference>
<evidence type="ECO:0000256" key="3">
    <source>
        <dbReference type="ARBA" id="ARBA00022833"/>
    </source>
</evidence>
<evidence type="ECO:0000313" key="8">
    <source>
        <dbReference type="EMBL" id="QSW37901.1"/>
    </source>
</evidence>
<feature type="binding site" evidence="6">
    <location>
        <position position="8"/>
    </location>
    <ligand>
        <name>Zn(2+)</name>
        <dbReference type="ChEBI" id="CHEBI:29105"/>
    </ligand>
</feature>
<organism evidence="8 9">
    <name type="scientific">Candidatus Vidania fulgoroideorum</name>
    <dbReference type="NCBI Taxonomy" id="881286"/>
    <lineage>
        <taxon>Bacteria</taxon>
        <taxon>Pseudomonadati</taxon>
        <taxon>Pseudomonadota</taxon>
        <taxon>Betaproteobacteria</taxon>
        <taxon>Candidatus Vidania</taxon>
    </lineage>
</organism>
<dbReference type="NCBIfam" id="NF003745">
    <property type="entry name" value="PRK05342.1"/>
    <property type="match status" value="1"/>
</dbReference>
<dbReference type="GO" id="GO:0051603">
    <property type="term" value="P:proteolysis involved in protein catabolic process"/>
    <property type="evidence" value="ECO:0007669"/>
    <property type="project" value="TreeGrafter"/>
</dbReference>
<dbReference type="InterPro" id="IPR003959">
    <property type="entry name" value="ATPase_AAA_core"/>
</dbReference>
<reference evidence="8" key="2">
    <citation type="submission" date="2021-03" db="EMBL/GenBank/DDBJ databases">
        <title>Alternative transmission patterns in independently acquired nutritional co-symbionts of Dictyopharidae planthoppers.</title>
        <authorList>
            <person name="Michalik A."/>
            <person name="Lukasik P."/>
        </authorList>
    </citation>
    <scope>NUCLEOTIDE SEQUENCE</scope>
    <source>
        <strain evidence="8">DICMUL</strain>
    </source>
</reference>
<dbReference type="SMART" id="SM00382">
    <property type="entry name" value="AAA"/>
    <property type="match status" value="1"/>
</dbReference>
<dbReference type="NCBIfam" id="TIGR00382">
    <property type="entry name" value="clpX"/>
    <property type="match status" value="1"/>
</dbReference>
<comment type="similarity">
    <text evidence="6">Belongs to the ClpX chaperone family.</text>
</comment>
<dbReference type="Proteomes" id="UP000663602">
    <property type="component" value="Chromosome"/>
</dbReference>
<feature type="binding site" evidence="6">
    <location>
        <position position="33"/>
    </location>
    <ligand>
        <name>Zn(2+)</name>
        <dbReference type="ChEBI" id="CHEBI:29105"/>
    </ligand>
</feature>
<dbReference type="InterPro" id="IPR000641">
    <property type="entry name" value="CbxX/CfxQ"/>
</dbReference>
<sequence>MIYTKLACSFCGRSKEEATKIIIGYNVYICEFCIEICSKILQEDINYSQIEEINKIAIKLPYIIKNYLDKYIIGHNNIKKLISVALYNHTKRIKLLNNKTTYTLQKSNILLMGATGTGKTLLAKTIAKCINVPFAISDATSLTEAGYVGEDVESIIYRLLQNSEFNIKRTEIGIIYIDEIDKIAKKQDSNRDISGEGVQQALLKILEGTITNIPTKWGKKQLIQETIPVNTTNILFICGGAFEKICTKHKQLGFTKTNKNPNTTITPQELIEYGLIPEFIGRIPIHLVLKTLNYKNLIKVLTNTKTSILEEYKKLFELDNIKIKFKKELIKYIAKKTTQLSLGVRGLKFLIDKKLMNLIYKTSKNTKIRKIILDKNFYTKKTPKIIYK</sequence>
<dbReference type="InterPro" id="IPR059188">
    <property type="entry name" value="Znf_CLPX-like"/>
</dbReference>
<dbReference type="Gene3D" id="6.20.220.10">
    <property type="entry name" value="ClpX chaperone, C4-type zinc finger domain"/>
    <property type="match status" value="1"/>
</dbReference>
<keyword evidence="8" id="KW-0645">Protease</keyword>
<dbReference type="EMBL" id="CP071410">
    <property type="protein sequence ID" value="QSW37901.1"/>
    <property type="molecule type" value="Genomic_DNA"/>
</dbReference>
<protein>
    <submittedName>
        <fullName evidence="8">ATP-dependent Clp protease ATP-binding subunit ClpX</fullName>
    </submittedName>
</protein>
<gene>
    <name evidence="8" type="primary">clpX</name>
    <name evidence="8" type="ORF">JSR02_00355</name>
</gene>
<dbReference type="Gene3D" id="3.40.50.300">
    <property type="entry name" value="P-loop containing nucleotide triphosphate hydrolases"/>
    <property type="match status" value="1"/>
</dbReference>
<dbReference type="SUPFAM" id="SSF57716">
    <property type="entry name" value="Glucocorticoid receptor-like (DNA-binding domain)"/>
    <property type="match status" value="1"/>
</dbReference>
<keyword evidence="8" id="KW-0378">Hydrolase</keyword>
<keyword evidence="4 8" id="KW-0067">ATP-binding</keyword>
<evidence type="ECO:0000256" key="1">
    <source>
        <dbReference type="ARBA" id="ARBA00022723"/>
    </source>
</evidence>
<dbReference type="AlphaFoldDB" id="A0A974X7B1"/>
<dbReference type="GO" id="GO:0005524">
    <property type="term" value="F:ATP binding"/>
    <property type="evidence" value="ECO:0007669"/>
    <property type="project" value="UniProtKB-KW"/>
</dbReference>
<dbReference type="SUPFAM" id="SSF52540">
    <property type="entry name" value="P-loop containing nucleoside triphosphate hydrolases"/>
    <property type="match status" value="1"/>
</dbReference>
<dbReference type="Gene3D" id="1.10.8.60">
    <property type="match status" value="1"/>
</dbReference>
<dbReference type="PROSITE" id="PS51902">
    <property type="entry name" value="CLPX_ZB"/>
    <property type="match status" value="1"/>
</dbReference>
<dbReference type="SMART" id="SM01086">
    <property type="entry name" value="ClpB_D2-small"/>
    <property type="match status" value="1"/>
</dbReference>
<accession>A0A974X7B1</accession>
<feature type="binding site" evidence="6">
    <location>
        <position position="30"/>
    </location>
    <ligand>
        <name>Zn(2+)</name>
        <dbReference type="ChEBI" id="CHEBI:29105"/>
    </ligand>
</feature>
<dbReference type="InterPro" id="IPR050052">
    <property type="entry name" value="ATP-dep_Clp_protease_ClpX"/>
</dbReference>
<evidence type="ECO:0000313" key="9">
    <source>
        <dbReference type="Proteomes" id="UP000663602"/>
    </source>
</evidence>
<dbReference type="InterPro" id="IPR019489">
    <property type="entry name" value="Clp_ATPase_C"/>
</dbReference>
<dbReference type="GO" id="GO:0016887">
    <property type="term" value="F:ATP hydrolysis activity"/>
    <property type="evidence" value="ECO:0007669"/>
    <property type="project" value="InterPro"/>
</dbReference>
<dbReference type="SMART" id="SM00994">
    <property type="entry name" value="zf-C4_ClpX"/>
    <property type="match status" value="1"/>
</dbReference>
<evidence type="ECO:0000256" key="5">
    <source>
        <dbReference type="ARBA" id="ARBA00023186"/>
    </source>
</evidence>
<dbReference type="GO" id="GO:0051082">
    <property type="term" value="F:unfolded protein binding"/>
    <property type="evidence" value="ECO:0007669"/>
    <property type="project" value="UniProtKB-UniRule"/>
</dbReference>
<keyword evidence="2" id="KW-0547">Nucleotide-binding</keyword>
<feature type="binding site" evidence="6">
    <location>
        <position position="11"/>
    </location>
    <ligand>
        <name>Zn(2+)</name>
        <dbReference type="ChEBI" id="CHEBI:29105"/>
    </ligand>
</feature>
<evidence type="ECO:0000256" key="2">
    <source>
        <dbReference type="ARBA" id="ARBA00022741"/>
    </source>
</evidence>
<reference evidence="8" key="1">
    <citation type="submission" date="2021-02" db="EMBL/GenBank/DDBJ databases">
        <authorList>
            <person name="Franco D."/>
        </authorList>
    </citation>
    <scope>NUCLEOTIDE SEQUENCE</scope>
    <source>
        <strain evidence="8">DICMUL</strain>
    </source>
</reference>
<dbReference type="PRINTS" id="PR00819">
    <property type="entry name" value="CBXCFQXSUPER"/>
</dbReference>
<proteinExistence type="inferred from homology"/>
<keyword evidence="5 6" id="KW-0143">Chaperone</keyword>
<dbReference type="GO" id="GO:0140662">
    <property type="term" value="F:ATP-dependent protein folding chaperone"/>
    <property type="evidence" value="ECO:0007669"/>
    <property type="project" value="InterPro"/>
</dbReference>